<dbReference type="InterPro" id="IPR003676">
    <property type="entry name" value="SAUR_fam"/>
</dbReference>
<name>A0AA88DX74_FICCA</name>
<dbReference type="AlphaFoldDB" id="A0AA88DX74"/>
<keyword evidence="3" id="KW-1185">Reference proteome</keyword>
<protein>
    <submittedName>
        <fullName evidence="2">Uncharacterized protein</fullName>
    </submittedName>
</protein>
<comment type="similarity">
    <text evidence="1">Belongs to the ARG7 family.</text>
</comment>
<dbReference type="GO" id="GO:0009733">
    <property type="term" value="P:response to auxin"/>
    <property type="evidence" value="ECO:0007669"/>
    <property type="project" value="InterPro"/>
</dbReference>
<gene>
    <name evidence="2" type="ORF">TIFTF001_032442</name>
</gene>
<dbReference type="Pfam" id="PF02519">
    <property type="entry name" value="Auxin_inducible"/>
    <property type="match status" value="1"/>
</dbReference>
<dbReference type="EMBL" id="BTGU01000148">
    <property type="protein sequence ID" value="GMN63356.1"/>
    <property type="molecule type" value="Genomic_DNA"/>
</dbReference>
<reference evidence="2" key="1">
    <citation type="submission" date="2023-07" db="EMBL/GenBank/DDBJ databases">
        <title>draft genome sequence of fig (Ficus carica).</title>
        <authorList>
            <person name="Takahashi T."/>
            <person name="Nishimura K."/>
        </authorList>
    </citation>
    <scope>NUCLEOTIDE SEQUENCE</scope>
</reference>
<dbReference type="PANTHER" id="PTHR31929">
    <property type="entry name" value="SAUR-LIKE AUXIN-RESPONSIVE PROTEIN FAMILY-RELATED"/>
    <property type="match status" value="1"/>
</dbReference>
<dbReference type="Proteomes" id="UP001187192">
    <property type="component" value="Unassembled WGS sequence"/>
</dbReference>
<sequence length="118" mass="13377">MRRFVVPVSYLNQPLFQELLSHAEEKFGFDHPMAALTIPCKKDAFIDLISRLNALFTPAPPAPPRLLPLESLFFSGDKDCFRDNANLPGDWRFLISSANGVSQCNDPPYVGRYRTYLT</sequence>
<comment type="caution">
    <text evidence="2">The sequence shown here is derived from an EMBL/GenBank/DDBJ whole genome shotgun (WGS) entry which is preliminary data.</text>
</comment>
<evidence type="ECO:0000313" key="2">
    <source>
        <dbReference type="EMBL" id="GMN63356.1"/>
    </source>
</evidence>
<accession>A0AA88DX74</accession>
<organism evidence="2 3">
    <name type="scientific">Ficus carica</name>
    <name type="common">Common fig</name>
    <dbReference type="NCBI Taxonomy" id="3494"/>
    <lineage>
        <taxon>Eukaryota</taxon>
        <taxon>Viridiplantae</taxon>
        <taxon>Streptophyta</taxon>
        <taxon>Embryophyta</taxon>
        <taxon>Tracheophyta</taxon>
        <taxon>Spermatophyta</taxon>
        <taxon>Magnoliopsida</taxon>
        <taxon>eudicotyledons</taxon>
        <taxon>Gunneridae</taxon>
        <taxon>Pentapetalae</taxon>
        <taxon>rosids</taxon>
        <taxon>fabids</taxon>
        <taxon>Rosales</taxon>
        <taxon>Moraceae</taxon>
        <taxon>Ficeae</taxon>
        <taxon>Ficus</taxon>
    </lineage>
</organism>
<evidence type="ECO:0000313" key="3">
    <source>
        <dbReference type="Proteomes" id="UP001187192"/>
    </source>
</evidence>
<evidence type="ECO:0000256" key="1">
    <source>
        <dbReference type="ARBA" id="ARBA00006974"/>
    </source>
</evidence>
<proteinExistence type="inferred from homology"/>